<proteinExistence type="inferred from homology"/>
<keyword evidence="4 8" id="KW-0479">Metal-binding</keyword>
<dbReference type="InterPro" id="IPR014311">
    <property type="entry name" value="Guanine_deaminase"/>
</dbReference>
<evidence type="ECO:0000256" key="6">
    <source>
        <dbReference type="ARBA" id="ARBA00022833"/>
    </source>
</evidence>
<dbReference type="Proteomes" id="UP000672097">
    <property type="component" value="Unassembled WGS sequence"/>
</dbReference>
<evidence type="ECO:0000313" key="11">
    <source>
        <dbReference type="Proteomes" id="UP000672097"/>
    </source>
</evidence>
<keyword evidence="11" id="KW-1185">Reference proteome</keyword>
<dbReference type="NCBIfam" id="NF006679">
    <property type="entry name" value="PRK09228.1"/>
    <property type="match status" value="1"/>
</dbReference>
<gene>
    <name evidence="10" type="primary">guaD</name>
    <name evidence="10" type="ORF">KAK11_12665</name>
</gene>
<dbReference type="GO" id="GO:0008892">
    <property type="term" value="F:guanine deaminase activity"/>
    <property type="evidence" value="ECO:0007669"/>
    <property type="project" value="UniProtKB-EC"/>
</dbReference>
<keyword evidence="6 8" id="KW-0862">Zinc</keyword>
<dbReference type="NCBIfam" id="TIGR02967">
    <property type="entry name" value="guan_deamin"/>
    <property type="match status" value="1"/>
</dbReference>
<dbReference type="PANTHER" id="PTHR11271">
    <property type="entry name" value="GUANINE DEAMINASE"/>
    <property type="match status" value="1"/>
</dbReference>
<evidence type="ECO:0000256" key="7">
    <source>
        <dbReference type="NCBIfam" id="TIGR02967"/>
    </source>
</evidence>
<dbReference type="SUPFAM" id="SSF51338">
    <property type="entry name" value="Composite domain of metallo-dependent hydrolases"/>
    <property type="match status" value="1"/>
</dbReference>
<reference evidence="10 11" key="1">
    <citation type="submission" date="2021-04" db="EMBL/GenBank/DDBJ databases">
        <title>The genome sequence of type strain Ideonella paludis KCTC 32238.</title>
        <authorList>
            <person name="Liu Y."/>
        </authorList>
    </citation>
    <scope>NUCLEOTIDE SEQUENCE [LARGE SCALE GENOMIC DNA]</scope>
    <source>
        <strain evidence="10 11">KCTC 32238</strain>
    </source>
</reference>
<comment type="pathway">
    <text evidence="1 8">Purine metabolism; guanine degradation; xanthine from guanine: step 1/1.</text>
</comment>
<dbReference type="InterPro" id="IPR006680">
    <property type="entry name" value="Amidohydro-rel"/>
</dbReference>
<evidence type="ECO:0000256" key="1">
    <source>
        <dbReference type="ARBA" id="ARBA00004984"/>
    </source>
</evidence>
<dbReference type="Gene3D" id="3.20.20.140">
    <property type="entry name" value="Metal-dependent hydrolases"/>
    <property type="match status" value="1"/>
</dbReference>
<evidence type="ECO:0000256" key="4">
    <source>
        <dbReference type="ARBA" id="ARBA00022723"/>
    </source>
</evidence>
<accession>A0ABS5DYL8</accession>
<dbReference type="EMBL" id="JAGQDG010000004">
    <property type="protein sequence ID" value="MBQ0936184.1"/>
    <property type="molecule type" value="Genomic_DNA"/>
</dbReference>
<dbReference type="InterPro" id="IPR032466">
    <property type="entry name" value="Metal_Hydrolase"/>
</dbReference>
<dbReference type="RefSeq" id="WP_210809491.1">
    <property type="nucleotide sequence ID" value="NZ_JAGQDG010000004.1"/>
</dbReference>
<evidence type="ECO:0000256" key="3">
    <source>
        <dbReference type="ARBA" id="ARBA00012781"/>
    </source>
</evidence>
<evidence type="ECO:0000256" key="5">
    <source>
        <dbReference type="ARBA" id="ARBA00022801"/>
    </source>
</evidence>
<dbReference type="InterPro" id="IPR011059">
    <property type="entry name" value="Metal-dep_hydrolase_composite"/>
</dbReference>
<protein>
    <recommendedName>
        <fullName evidence="3 7">Guanine deaminase</fullName>
        <shortName evidence="8">Guanase</shortName>
        <ecNumber evidence="3 7">3.5.4.3</ecNumber>
    </recommendedName>
    <alternativeName>
        <fullName evidence="8">Guanine aminohydrolase</fullName>
    </alternativeName>
</protein>
<organism evidence="10 11">
    <name type="scientific">Ideonella paludis</name>
    <dbReference type="NCBI Taxonomy" id="1233411"/>
    <lineage>
        <taxon>Bacteria</taxon>
        <taxon>Pseudomonadati</taxon>
        <taxon>Pseudomonadota</taxon>
        <taxon>Betaproteobacteria</taxon>
        <taxon>Burkholderiales</taxon>
        <taxon>Sphaerotilaceae</taxon>
        <taxon>Ideonella</taxon>
    </lineage>
</organism>
<sequence length="443" mass="48230">MNSKPFSRVALRGDLIDFSAQPALEDPQSTGVRVRPDHWLLIDGQRIVAVQAEAPGPDWPQEDHRGRWILPGFIDTHVHSAQIDVIGAWGTQLLDWLNTHTFPAEARMADEAHAQALSALFLDSLLAQGTTSAMVFPTVHKHSVDALFAAAQARQMRLITGKVLMDRHAPDFLRDDVAQAERDCTALIERWHGQDRLAYAVTPRFAPTSTPAQLAMAGGLMKAHPGLYMQTHVAENRDEVRWVAELFPEARSYLDVYERFGLLGPRAMLAHGIWLDDEDRALLRHSGAALAFCPSSNLFLGSGLFDWAAAEATGTAVSMASDVGGGTSLSMLRTLADGYKVQAMAGRHVSAWALLHAATRGAAQALGLAQEIGALEPGLMADVVVWDKACTPLEARRQAVAQDVHDAVFAWITQGDDRHVVATWVAGGLRYRRAPSPGRQSEA</sequence>
<dbReference type="Pfam" id="PF01979">
    <property type="entry name" value="Amidohydro_1"/>
    <property type="match status" value="1"/>
</dbReference>
<evidence type="ECO:0000256" key="2">
    <source>
        <dbReference type="ARBA" id="ARBA00006745"/>
    </source>
</evidence>
<comment type="cofactor">
    <cofactor evidence="8">
        <name>Zn(2+)</name>
        <dbReference type="ChEBI" id="CHEBI:29105"/>
    </cofactor>
    <text evidence="8">Binds 1 zinc ion per subunit.</text>
</comment>
<evidence type="ECO:0000313" key="10">
    <source>
        <dbReference type="EMBL" id="MBQ0936184.1"/>
    </source>
</evidence>
<comment type="catalytic activity">
    <reaction evidence="8">
        <text>guanine + H2O + H(+) = xanthine + NH4(+)</text>
        <dbReference type="Rhea" id="RHEA:14665"/>
        <dbReference type="ChEBI" id="CHEBI:15377"/>
        <dbReference type="ChEBI" id="CHEBI:15378"/>
        <dbReference type="ChEBI" id="CHEBI:16235"/>
        <dbReference type="ChEBI" id="CHEBI:17712"/>
        <dbReference type="ChEBI" id="CHEBI:28938"/>
        <dbReference type="EC" id="3.5.4.3"/>
    </reaction>
</comment>
<comment type="similarity">
    <text evidence="2 8">Belongs to the metallo-dependent hydrolases superfamily. ATZ/TRZ family.</text>
</comment>
<name>A0ABS5DYL8_9BURK</name>
<feature type="domain" description="Amidohydrolase-related" evidence="9">
    <location>
        <begin position="68"/>
        <end position="427"/>
    </location>
</feature>
<evidence type="ECO:0000256" key="8">
    <source>
        <dbReference type="RuleBase" id="RU366009"/>
    </source>
</evidence>
<dbReference type="Gene3D" id="2.30.40.10">
    <property type="entry name" value="Urease, subunit C, domain 1"/>
    <property type="match status" value="1"/>
</dbReference>
<dbReference type="PANTHER" id="PTHR11271:SF6">
    <property type="entry name" value="GUANINE DEAMINASE"/>
    <property type="match status" value="1"/>
</dbReference>
<comment type="function">
    <text evidence="8">Catalyzes the hydrolytic deamination of guanine, producing xanthine and ammonia.</text>
</comment>
<evidence type="ECO:0000259" key="9">
    <source>
        <dbReference type="Pfam" id="PF01979"/>
    </source>
</evidence>
<dbReference type="EC" id="3.5.4.3" evidence="3 7"/>
<keyword evidence="5 8" id="KW-0378">Hydrolase</keyword>
<comment type="caution">
    <text evidence="10">The sequence shown here is derived from an EMBL/GenBank/DDBJ whole genome shotgun (WGS) entry which is preliminary data.</text>
</comment>
<dbReference type="InterPro" id="IPR051607">
    <property type="entry name" value="Metallo-dep_hydrolases"/>
</dbReference>
<dbReference type="SUPFAM" id="SSF51556">
    <property type="entry name" value="Metallo-dependent hydrolases"/>
    <property type="match status" value="1"/>
</dbReference>